<gene>
    <name evidence="1" type="ORF">INT45_009530</name>
</gene>
<evidence type="ECO:0000313" key="2">
    <source>
        <dbReference type="Proteomes" id="UP000646827"/>
    </source>
</evidence>
<dbReference type="AlphaFoldDB" id="A0A8H7VJJ1"/>
<reference evidence="1 2" key="1">
    <citation type="submission" date="2020-12" db="EMBL/GenBank/DDBJ databases">
        <title>Metabolic potential, ecology and presence of endohyphal bacteria is reflected in genomic diversity of Mucoromycotina.</title>
        <authorList>
            <person name="Muszewska A."/>
            <person name="Okrasinska A."/>
            <person name="Steczkiewicz K."/>
            <person name="Drgas O."/>
            <person name="Orlowska M."/>
            <person name="Perlinska-Lenart U."/>
            <person name="Aleksandrzak-Piekarczyk T."/>
            <person name="Szatraj K."/>
            <person name="Zielenkiewicz U."/>
            <person name="Pilsyk S."/>
            <person name="Malc E."/>
            <person name="Mieczkowski P."/>
            <person name="Kruszewska J.S."/>
            <person name="Biernat P."/>
            <person name="Pawlowska J."/>
        </authorList>
    </citation>
    <scope>NUCLEOTIDE SEQUENCE [LARGE SCALE GENOMIC DNA]</scope>
    <source>
        <strain evidence="1 2">CBS 142.35</strain>
    </source>
</reference>
<dbReference type="EMBL" id="JAEPRB010000031">
    <property type="protein sequence ID" value="KAG2225201.1"/>
    <property type="molecule type" value="Genomic_DNA"/>
</dbReference>
<dbReference type="GO" id="GO:0016757">
    <property type="term" value="F:glycosyltransferase activity"/>
    <property type="evidence" value="ECO:0007669"/>
    <property type="project" value="InterPro"/>
</dbReference>
<dbReference type="PANTHER" id="PTHR11183">
    <property type="entry name" value="GLYCOGENIN SUBFAMILY MEMBER"/>
    <property type="match status" value="1"/>
</dbReference>
<keyword evidence="2" id="KW-1185">Reference proteome</keyword>
<organism evidence="1 2">
    <name type="scientific">Circinella minor</name>
    <dbReference type="NCBI Taxonomy" id="1195481"/>
    <lineage>
        <taxon>Eukaryota</taxon>
        <taxon>Fungi</taxon>
        <taxon>Fungi incertae sedis</taxon>
        <taxon>Mucoromycota</taxon>
        <taxon>Mucoromycotina</taxon>
        <taxon>Mucoromycetes</taxon>
        <taxon>Mucorales</taxon>
        <taxon>Lichtheimiaceae</taxon>
        <taxon>Circinella</taxon>
    </lineage>
</organism>
<dbReference type="InterPro" id="IPR029044">
    <property type="entry name" value="Nucleotide-diphossugar_trans"/>
</dbReference>
<dbReference type="SUPFAM" id="SSF53448">
    <property type="entry name" value="Nucleotide-diphospho-sugar transferases"/>
    <property type="match status" value="1"/>
</dbReference>
<proteinExistence type="predicted"/>
<dbReference type="Pfam" id="PF01501">
    <property type="entry name" value="Glyco_transf_8"/>
    <property type="match status" value="1"/>
</dbReference>
<dbReference type="OrthoDB" id="2014201at2759"/>
<name>A0A8H7VJJ1_9FUNG</name>
<comment type="caution">
    <text evidence="1">The sequence shown here is derived from an EMBL/GenBank/DDBJ whole genome shotgun (WGS) entry which is preliminary data.</text>
</comment>
<accession>A0A8H7VJJ1</accession>
<protein>
    <submittedName>
        <fullName evidence="1">Uncharacterized protein</fullName>
    </submittedName>
</protein>
<dbReference type="Proteomes" id="UP000646827">
    <property type="component" value="Unassembled WGS sequence"/>
</dbReference>
<dbReference type="InterPro" id="IPR050587">
    <property type="entry name" value="GNT1/Glycosyltrans_8"/>
</dbReference>
<sequence length="295" mass="33866">MVSPNLPKAAWILVLTSTNDYVKGAITLSQALKKVKTQYPLVILYTSAVSLEAQKLLLQEGCLLKPIEPIHPPGKATYFAERFVETWTKLAVWNQDEYDRVVLLDADMLPLQNMDELMSLPLPDNDSIAASHACTCNPHKIKSYPSDWIPSNCAYTSTLAKKNDYFNSGLIVLTPSQDKFKSIIQDLYSVSDLSIYPFPDQDFLNQVFATKWIPLPYIYNALKALSFAHKKMWDINEVKNIHYILIPKPWDLDNNIEELDEMENKYYSQHKLWWNTYNALGQDTISNINKVLNKQ</sequence>
<dbReference type="CDD" id="cd02537">
    <property type="entry name" value="GT8_Glycogenin"/>
    <property type="match status" value="1"/>
</dbReference>
<evidence type="ECO:0000313" key="1">
    <source>
        <dbReference type="EMBL" id="KAG2225201.1"/>
    </source>
</evidence>
<dbReference type="InterPro" id="IPR002495">
    <property type="entry name" value="Glyco_trans_8"/>
</dbReference>
<dbReference type="Gene3D" id="3.90.550.10">
    <property type="entry name" value="Spore Coat Polysaccharide Biosynthesis Protein SpsA, Chain A"/>
    <property type="match status" value="1"/>
</dbReference>